<evidence type="ECO:0000256" key="2">
    <source>
        <dbReference type="ARBA" id="ARBA00022777"/>
    </source>
</evidence>
<comment type="caution">
    <text evidence="6">The sequence shown here is derived from an EMBL/GenBank/DDBJ whole genome shotgun (WGS) entry which is preliminary data.</text>
</comment>
<dbReference type="EMBL" id="JANGCH010000012">
    <property type="protein sequence ID" value="MCQ5122276.1"/>
    <property type="molecule type" value="Genomic_DNA"/>
</dbReference>
<keyword evidence="4" id="KW-0520">NAD</keyword>
<sequence>MNKFALVVKQDDHSHHIAAKIKAALCEGGWTFDLEKAELIICVGGDGTILQAVHQYMDQLQDVQFLGVHTGTLGFLTDYTQNELEEVIQAILTTEPEVYESKLLEITAYGKEVKRYYALNEMRIENVIRTQILEISIDEEPFEICRGSGVCLSTQAGSTAYNRSLRGAVIDSGLSIMQLCEITGIQNSLHRSLNVPYIMTDTRTVAFRSHTFDEATLCYDHLHASLEGIKKVTCRMSNKKVIFSRYRPYSYLKRLKNLY</sequence>
<keyword evidence="1 6" id="KW-0808">Transferase</keyword>
<name>A0ABT1SM31_9FIRM</name>
<gene>
    <name evidence="6" type="ORF">NE663_08400</name>
</gene>
<dbReference type="RefSeq" id="WP_178199902.1">
    <property type="nucleotide sequence ID" value="NZ_CALVCM010000073.1"/>
</dbReference>
<evidence type="ECO:0000256" key="3">
    <source>
        <dbReference type="ARBA" id="ARBA00022857"/>
    </source>
</evidence>
<dbReference type="NCBIfam" id="NF003424">
    <property type="entry name" value="PRK04885.1"/>
    <property type="match status" value="1"/>
</dbReference>
<evidence type="ECO:0000313" key="7">
    <source>
        <dbReference type="Proteomes" id="UP001524435"/>
    </source>
</evidence>
<evidence type="ECO:0000313" key="6">
    <source>
        <dbReference type="EMBL" id="MCQ5122276.1"/>
    </source>
</evidence>
<organism evidence="6 7">
    <name type="scientific">Massilicoli timonensis</name>
    <dbReference type="NCBI Taxonomy" id="2015901"/>
    <lineage>
        <taxon>Bacteria</taxon>
        <taxon>Bacillati</taxon>
        <taxon>Bacillota</taxon>
        <taxon>Erysipelotrichia</taxon>
        <taxon>Erysipelotrichales</taxon>
        <taxon>Erysipelotrichaceae</taxon>
        <taxon>Massilicoli</taxon>
    </lineage>
</organism>
<keyword evidence="2 6" id="KW-0418">Kinase</keyword>
<keyword evidence="3" id="KW-0521">NADP</keyword>
<dbReference type="Proteomes" id="UP001524435">
    <property type="component" value="Unassembled WGS sequence"/>
</dbReference>
<dbReference type="Gene3D" id="2.60.200.30">
    <property type="entry name" value="Probable inorganic polyphosphate/atp-NAD kinase, domain 2"/>
    <property type="match status" value="1"/>
</dbReference>
<dbReference type="InterPro" id="IPR017437">
    <property type="entry name" value="ATP-NAD_kinase_PpnK-typ_C"/>
</dbReference>
<proteinExistence type="predicted"/>
<reference evidence="6 7" key="1">
    <citation type="submission" date="2022-06" db="EMBL/GenBank/DDBJ databases">
        <title>Isolation of gut microbiota from human fecal samples.</title>
        <authorList>
            <person name="Pamer E.G."/>
            <person name="Barat B."/>
            <person name="Waligurski E."/>
            <person name="Medina S."/>
            <person name="Paddock L."/>
            <person name="Mostad J."/>
        </authorList>
    </citation>
    <scope>NUCLEOTIDE SEQUENCE [LARGE SCALE GENOMIC DNA]</scope>
    <source>
        <strain evidence="6 7">DFI.6.1</strain>
    </source>
</reference>
<comment type="catalytic activity">
    <reaction evidence="5">
        <text>NAD(+) + ATP = ADP + NADP(+) + H(+)</text>
        <dbReference type="Rhea" id="RHEA:18629"/>
        <dbReference type="ChEBI" id="CHEBI:15378"/>
        <dbReference type="ChEBI" id="CHEBI:30616"/>
        <dbReference type="ChEBI" id="CHEBI:57540"/>
        <dbReference type="ChEBI" id="CHEBI:58349"/>
        <dbReference type="ChEBI" id="CHEBI:456216"/>
        <dbReference type="EC" id="2.7.1.23"/>
    </reaction>
</comment>
<dbReference type="InterPro" id="IPR016064">
    <property type="entry name" value="NAD/diacylglycerol_kinase_sf"/>
</dbReference>
<dbReference type="InterPro" id="IPR017438">
    <property type="entry name" value="ATP-NAD_kinase_N"/>
</dbReference>
<dbReference type="GO" id="GO:0003951">
    <property type="term" value="F:NAD+ kinase activity"/>
    <property type="evidence" value="ECO:0007669"/>
    <property type="project" value="UniProtKB-EC"/>
</dbReference>
<dbReference type="PANTHER" id="PTHR20275:SF0">
    <property type="entry name" value="NAD KINASE"/>
    <property type="match status" value="1"/>
</dbReference>
<dbReference type="PANTHER" id="PTHR20275">
    <property type="entry name" value="NAD KINASE"/>
    <property type="match status" value="1"/>
</dbReference>
<dbReference type="EC" id="2.7.1.23" evidence="6"/>
<protein>
    <submittedName>
        <fullName evidence="6">NAD kinase</fullName>
        <ecNumber evidence="6">2.7.1.23</ecNumber>
    </submittedName>
</protein>
<accession>A0ABT1SM31</accession>
<evidence type="ECO:0000256" key="5">
    <source>
        <dbReference type="ARBA" id="ARBA00047925"/>
    </source>
</evidence>
<keyword evidence="7" id="KW-1185">Reference proteome</keyword>
<dbReference type="InterPro" id="IPR002504">
    <property type="entry name" value="NADK"/>
</dbReference>
<dbReference type="Pfam" id="PF01513">
    <property type="entry name" value="NAD_kinase"/>
    <property type="match status" value="1"/>
</dbReference>
<evidence type="ECO:0000256" key="4">
    <source>
        <dbReference type="ARBA" id="ARBA00023027"/>
    </source>
</evidence>
<dbReference type="Gene3D" id="3.40.50.10330">
    <property type="entry name" value="Probable inorganic polyphosphate/atp-NAD kinase, domain 1"/>
    <property type="match status" value="1"/>
</dbReference>
<evidence type="ECO:0000256" key="1">
    <source>
        <dbReference type="ARBA" id="ARBA00022679"/>
    </source>
</evidence>
<dbReference type="SUPFAM" id="SSF111331">
    <property type="entry name" value="NAD kinase/diacylglycerol kinase-like"/>
    <property type="match status" value="1"/>
</dbReference>